<dbReference type="InterPro" id="IPR050738">
    <property type="entry name" value="Sulfatase"/>
</dbReference>
<dbReference type="Proteomes" id="UP000316614">
    <property type="component" value="Chromosome"/>
</dbReference>
<keyword evidence="6" id="KW-0106">Calcium</keyword>
<dbReference type="Gene3D" id="3.40.720.10">
    <property type="entry name" value="Alkaline Phosphatase, subunit A"/>
    <property type="match status" value="1"/>
</dbReference>
<evidence type="ECO:0000256" key="1">
    <source>
        <dbReference type="ARBA" id="ARBA00001913"/>
    </source>
</evidence>
<evidence type="ECO:0000256" key="2">
    <source>
        <dbReference type="ARBA" id="ARBA00008779"/>
    </source>
</evidence>
<comment type="cofactor">
    <cofactor evidence="1">
        <name>Ca(2+)</name>
        <dbReference type="ChEBI" id="CHEBI:29108"/>
    </cofactor>
</comment>
<dbReference type="Pfam" id="PF00884">
    <property type="entry name" value="Sulfatase"/>
    <property type="match status" value="1"/>
</dbReference>
<keyword evidence="9" id="KW-1185">Reference proteome</keyword>
<sequence length="503" mass="57065">MKNLLSLLIGLVLFSCQSAEKEEPKKPNILFLFADDLTYEAIHALGNETIETPNLDRLAGQGTSFTHAYNMGGWNGAICVASRAMMISGRSIWNAQDISTEWNQGDSTAIYQSWGKLMENAGYQTYMTGKWHVQAPAEVVFQTAKNIRPGMPRDFWTKVKNKKPLFEAMEQGKDIRDMRPKGYFRPLDKNDTLWDPTDRSNGGFWEGGKHWSEIIRDDAKDFLDASKGVDKPFFMYLAFNATHDPRQSPQEYLDKYPLEDMKVPDNFLLEYPFKDAIGNSVGLRDEALAPFPRTPLAVKTHLKEYYAIISHMDAQIGEILDALEASGELENTYIFFTGDHGLSVGHHGLLGKQSMFDHSIRVPLMMAGPGVPKDKRVDADVYLQDIMATALKLAEIKKPSYVDFNSLLGLAKGEHAGYYQEGIYGAYVDYQRMIRKGGYKLLVYPKISKVLLFDMKNDPQEMHDLANAPEQQERVKSLFEDLMQLQQQMGDPLDLSSIFEERF</sequence>
<accession>A0A514CM91</accession>
<evidence type="ECO:0000256" key="6">
    <source>
        <dbReference type="ARBA" id="ARBA00022837"/>
    </source>
</evidence>
<dbReference type="InterPro" id="IPR000917">
    <property type="entry name" value="Sulfatase_N"/>
</dbReference>
<dbReference type="EMBL" id="CP041253">
    <property type="protein sequence ID" value="QDH80910.1"/>
    <property type="molecule type" value="Genomic_DNA"/>
</dbReference>
<dbReference type="CDD" id="cd16155">
    <property type="entry name" value="sulfatase_like"/>
    <property type="match status" value="1"/>
</dbReference>
<evidence type="ECO:0000256" key="4">
    <source>
        <dbReference type="ARBA" id="ARBA00022729"/>
    </source>
</evidence>
<dbReference type="GO" id="GO:0004065">
    <property type="term" value="F:arylsulfatase activity"/>
    <property type="evidence" value="ECO:0007669"/>
    <property type="project" value="TreeGrafter"/>
</dbReference>
<name>A0A514CM91_9BACT</name>
<evidence type="ECO:0000259" key="7">
    <source>
        <dbReference type="Pfam" id="PF00884"/>
    </source>
</evidence>
<comment type="similarity">
    <text evidence="2">Belongs to the sulfatase family.</text>
</comment>
<gene>
    <name evidence="8" type="ORF">FKX85_18415</name>
</gene>
<reference evidence="8 9" key="1">
    <citation type="submission" date="2019-06" db="EMBL/GenBank/DDBJ databases">
        <title>Echinicola alkalisoli sp. nov. isolated from saline soil.</title>
        <authorList>
            <person name="Sun J.-Q."/>
            <person name="Xu L."/>
        </authorList>
    </citation>
    <scope>NUCLEOTIDE SEQUENCE [LARGE SCALE GENOMIC DNA]</scope>
    <source>
        <strain evidence="8 9">LN3S3</strain>
    </source>
</reference>
<dbReference type="PANTHER" id="PTHR42693:SF42">
    <property type="entry name" value="ARYLSULFATASE G"/>
    <property type="match status" value="1"/>
</dbReference>
<keyword evidence="8" id="KW-0808">Transferase</keyword>
<dbReference type="AlphaFoldDB" id="A0A514CM91"/>
<dbReference type="InterPro" id="IPR017850">
    <property type="entry name" value="Alkaline_phosphatase_core_sf"/>
</dbReference>
<evidence type="ECO:0000256" key="5">
    <source>
        <dbReference type="ARBA" id="ARBA00022801"/>
    </source>
</evidence>
<dbReference type="PROSITE" id="PS51257">
    <property type="entry name" value="PROKAR_LIPOPROTEIN"/>
    <property type="match status" value="1"/>
</dbReference>
<feature type="domain" description="Sulfatase N-terminal" evidence="7">
    <location>
        <begin position="27"/>
        <end position="395"/>
    </location>
</feature>
<dbReference type="KEGG" id="echi:FKX85_18415"/>
<organism evidence="8 9">
    <name type="scientific">Echinicola soli</name>
    <dbReference type="NCBI Taxonomy" id="2591634"/>
    <lineage>
        <taxon>Bacteria</taxon>
        <taxon>Pseudomonadati</taxon>
        <taxon>Bacteroidota</taxon>
        <taxon>Cytophagia</taxon>
        <taxon>Cytophagales</taxon>
        <taxon>Cyclobacteriaceae</taxon>
        <taxon>Echinicola</taxon>
    </lineage>
</organism>
<dbReference type="PANTHER" id="PTHR42693">
    <property type="entry name" value="ARYLSULFATASE FAMILY MEMBER"/>
    <property type="match status" value="1"/>
</dbReference>
<dbReference type="SUPFAM" id="SSF53649">
    <property type="entry name" value="Alkaline phosphatase-like"/>
    <property type="match status" value="1"/>
</dbReference>
<proteinExistence type="inferred from homology"/>
<keyword evidence="5 8" id="KW-0378">Hydrolase</keyword>
<keyword evidence="3" id="KW-0479">Metal-binding</keyword>
<dbReference type="GO" id="GO:0016740">
    <property type="term" value="F:transferase activity"/>
    <property type="evidence" value="ECO:0007669"/>
    <property type="project" value="UniProtKB-KW"/>
</dbReference>
<dbReference type="GO" id="GO:0046872">
    <property type="term" value="F:metal ion binding"/>
    <property type="evidence" value="ECO:0007669"/>
    <property type="project" value="UniProtKB-KW"/>
</dbReference>
<evidence type="ECO:0000313" key="9">
    <source>
        <dbReference type="Proteomes" id="UP000316614"/>
    </source>
</evidence>
<dbReference type="OrthoDB" id="9762324at2"/>
<dbReference type="RefSeq" id="WP_141616130.1">
    <property type="nucleotide sequence ID" value="NZ_CP041253.1"/>
</dbReference>
<evidence type="ECO:0000256" key="3">
    <source>
        <dbReference type="ARBA" id="ARBA00022723"/>
    </source>
</evidence>
<protein>
    <submittedName>
        <fullName evidence="8">Sulfatase-like hydrolase/transferase</fullName>
    </submittedName>
</protein>
<keyword evidence="4" id="KW-0732">Signal</keyword>
<evidence type="ECO:0000313" key="8">
    <source>
        <dbReference type="EMBL" id="QDH80910.1"/>
    </source>
</evidence>